<gene>
    <name evidence="2" type="ORF">TNIN_20801</name>
</gene>
<evidence type="ECO:0000313" key="2">
    <source>
        <dbReference type="EMBL" id="GFY70023.1"/>
    </source>
</evidence>
<organism evidence="2 3">
    <name type="scientific">Trichonephila inaurata madagascariensis</name>
    <dbReference type="NCBI Taxonomy" id="2747483"/>
    <lineage>
        <taxon>Eukaryota</taxon>
        <taxon>Metazoa</taxon>
        <taxon>Ecdysozoa</taxon>
        <taxon>Arthropoda</taxon>
        <taxon>Chelicerata</taxon>
        <taxon>Arachnida</taxon>
        <taxon>Araneae</taxon>
        <taxon>Araneomorphae</taxon>
        <taxon>Entelegynae</taxon>
        <taxon>Araneoidea</taxon>
        <taxon>Nephilidae</taxon>
        <taxon>Trichonephila</taxon>
        <taxon>Trichonephila inaurata</taxon>
    </lineage>
</organism>
<name>A0A8X7CIJ4_9ARAC</name>
<dbReference type="AlphaFoldDB" id="A0A8X7CIJ4"/>
<dbReference type="EMBL" id="BMAV01017955">
    <property type="protein sequence ID" value="GFY70023.1"/>
    <property type="molecule type" value="Genomic_DNA"/>
</dbReference>
<accession>A0A8X7CIJ4</accession>
<reference evidence="2" key="1">
    <citation type="submission" date="2020-08" db="EMBL/GenBank/DDBJ databases">
        <title>Multicomponent nature underlies the extraordinary mechanical properties of spider dragline silk.</title>
        <authorList>
            <person name="Kono N."/>
            <person name="Nakamura H."/>
            <person name="Mori M."/>
            <person name="Yoshida Y."/>
            <person name="Ohtoshi R."/>
            <person name="Malay A.D."/>
            <person name="Moran D.A.P."/>
            <person name="Tomita M."/>
            <person name="Numata K."/>
            <person name="Arakawa K."/>
        </authorList>
    </citation>
    <scope>NUCLEOTIDE SEQUENCE</scope>
</reference>
<evidence type="ECO:0000256" key="1">
    <source>
        <dbReference type="SAM" id="MobiDB-lite"/>
    </source>
</evidence>
<feature type="compositionally biased region" description="Polar residues" evidence="1">
    <location>
        <begin position="46"/>
        <end position="61"/>
    </location>
</feature>
<feature type="region of interest" description="Disordered" evidence="1">
    <location>
        <begin position="1"/>
        <end position="153"/>
    </location>
</feature>
<dbReference type="Proteomes" id="UP000886998">
    <property type="component" value="Unassembled WGS sequence"/>
</dbReference>
<feature type="compositionally biased region" description="Basic residues" evidence="1">
    <location>
        <begin position="71"/>
        <end position="80"/>
    </location>
</feature>
<sequence length="198" mass="22993">MVRMNHSRKYVSPGRKKGHRKELEGKMPFLIVVGPTSHQEKATCKPQVQQEESTLLYSLTFNEKDDQRTRPAPKHPKKAGQPRQKPSQGLSPYDLRSRRQFNRRQEQSRKTNSCSSRGALAAKENLVQSRQVQPERPSPYNLRNHQKFSGRQEKSRIYKLQPTNDVAGEQPTKRSTLVIPRCGWLLSRPHPRDLCFRD</sequence>
<comment type="caution">
    <text evidence="2">The sequence shown here is derived from an EMBL/GenBank/DDBJ whole genome shotgun (WGS) entry which is preliminary data.</text>
</comment>
<evidence type="ECO:0000313" key="3">
    <source>
        <dbReference type="Proteomes" id="UP000886998"/>
    </source>
</evidence>
<keyword evidence="3" id="KW-1185">Reference proteome</keyword>
<protein>
    <submittedName>
        <fullName evidence="2">Uncharacterized protein</fullName>
    </submittedName>
</protein>
<proteinExistence type="predicted"/>
<feature type="compositionally biased region" description="Basic residues" evidence="1">
    <location>
        <begin position="1"/>
        <end position="20"/>
    </location>
</feature>